<dbReference type="AlphaFoldDB" id="A0ABD0VHG9"/>
<evidence type="ECO:0000313" key="1">
    <source>
        <dbReference type="EMBL" id="KAL0924587.1"/>
    </source>
</evidence>
<reference evidence="1 2" key="1">
    <citation type="journal article" date="2024" name="Plant Biotechnol. J.">
        <title>Dendrobium thyrsiflorum genome and its molecular insights into genes involved in important horticultural traits.</title>
        <authorList>
            <person name="Chen B."/>
            <person name="Wang J.Y."/>
            <person name="Zheng P.J."/>
            <person name="Li K.L."/>
            <person name="Liang Y.M."/>
            <person name="Chen X.F."/>
            <person name="Zhang C."/>
            <person name="Zhao X."/>
            <person name="He X."/>
            <person name="Zhang G.Q."/>
            <person name="Liu Z.J."/>
            <person name="Xu Q."/>
        </authorList>
    </citation>
    <scope>NUCLEOTIDE SEQUENCE [LARGE SCALE GENOMIC DNA]</scope>
    <source>
        <strain evidence="1">GZMU011</strain>
    </source>
</reference>
<name>A0ABD0VHG9_DENTH</name>
<organism evidence="1 2">
    <name type="scientific">Dendrobium thyrsiflorum</name>
    <name type="common">Pinecone-like raceme dendrobium</name>
    <name type="synonym">Orchid</name>
    <dbReference type="NCBI Taxonomy" id="117978"/>
    <lineage>
        <taxon>Eukaryota</taxon>
        <taxon>Viridiplantae</taxon>
        <taxon>Streptophyta</taxon>
        <taxon>Embryophyta</taxon>
        <taxon>Tracheophyta</taxon>
        <taxon>Spermatophyta</taxon>
        <taxon>Magnoliopsida</taxon>
        <taxon>Liliopsida</taxon>
        <taxon>Asparagales</taxon>
        <taxon>Orchidaceae</taxon>
        <taxon>Epidendroideae</taxon>
        <taxon>Malaxideae</taxon>
        <taxon>Dendrobiinae</taxon>
        <taxon>Dendrobium</taxon>
    </lineage>
</organism>
<gene>
    <name evidence="1" type="ORF">M5K25_005429</name>
</gene>
<comment type="caution">
    <text evidence="1">The sequence shown here is derived from an EMBL/GenBank/DDBJ whole genome shotgun (WGS) entry which is preliminary data.</text>
</comment>
<keyword evidence="2" id="KW-1185">Reference proteome</keyword>
<protein>
    <submittedName>
        <fullName evidence="1">Uncharacterized protein</fullName>
    </submittedName>
</protein>
<dbReference type="Proteomes" id="UP001552299">
    <property type="component" value="Unassembled WGS sequence"/>
</dbReference>
<evidence type="ECO:0000313" key="2">
    <source>
        <dbReference type="Proteomes" id="UP001552299"/>
    </source>
</evidence>
<accession>A0ABD0VHG9</accession>
<proteinExistence type="predicted"/>
<dbReference type="EMBL" id="JANQDX010000005">
    <property type="protein sequence ID" value="KAL0924587.1"/>
    <property type="molecule type" value="Genomic_DNA"/>
</dbReference>
<sequence length="133" mass="15806">MDRRTAYMRSSPAQWDGKPVHRLRRERDIHKYPLAGKRLRLFQTDFYAIKEESISFTVKTNTLFLKSLTEAMEWTDFLSNCFFLRSFLTCLLYSESKFDQVEEKGDEEDDQKARANNIAAQKHFHQSLKAIKF</sequence>